<feature type="domain" description="FAD/NAD(P)-binding" evidence="6">
    <location>
        <begin position="3"/>
        <end position="339"/>
    </location>
</feature>
<evidence type="ECO:0000256" key="5">
    <source>
        <dbReference type="ARBA" id="ARBA00023002"/>
    </source>
</evidence>
<accession>A0A1F8F900</accession>
<sequence length="427" mass="46995">MVKILILGGGFGGIRCALDLEKRLAKSKNEFDITLVDRNGYHLFTPAIYEVASANGIKQDPFAVRLKKTVCIPYADIFSAKGGPASGGGGVNFIQAEISGVDIINKKVITKGEHALDYDYLVFGLGGETTDFNIPGVADYAYQFKSLDDSLFINQKLDELSEQFAKGNRTEPFSFLICGGGFTGLELAAELGCCTKVIQKRCKLRGRCSNITVFEAGPKILPMVSGKEREAIKKRLTKLGVMLMENFPIESVGPNFVQLKNGQKLEGDLIIWTAGIKPNRVLASVPDLSLTSSGRIMVDDSLKIKNLENVFATGDNLEFIDSRTQKPIPAMAYVAEDQGRVVAKNILKLIDGKSSRLDVYKPFYSVWVVPIGGKYAVAHLTSSITVKGFLAWLIRELISIKYFISILSFQKALKLYWEEVTVFTKND</sequence>
<comment type="cofactor">
    <cofactor evidence="1">
        <name>FAD</name>
        <dbReference type="ChEBI" id="CHEBI:57692"/>
    </cofactor>
</comment>
<evidence type="ECO:0000313" key="7">
    <source>
        <dbReference type="EMBL" id="OGN09605.1"/>
    </source>
</evidence>
<dbReference type="EMBL" id="MGJO01000018">
    <property type="protein sequence ID" value="OGN09605.1"/>
    <property type="molecule type" value="Genomic_DNA"/>
</dbReference>
<dbReference type="PRINTS" id="PR00368">
    <property type="entry name" value="FADPNR"/>
</dbReference>
<dbReference type="Gene3D" id="3.50.50.100">
    <property type="match status" value="1"/>
</dbReference>
<evidence type="ECO:0000259" key="6">
    <source>
        <dbReference type="Pfam" id="PF07992"/>
    </source>
</evidence>
<name>A0A1F8F900_9BACT</name>
<reference evidence="7 8" key="1">
    <citation type="journal article" date="2016" name="Nat. Commun.">
        <title>Thousands of microbial genomes shed light on interconnected biogeochemical processes in an aquifer system.</title>
        <authorList>
            <person name="Anantharaman K."/>
            <person name="Brown C.T."/>
            <person name="Hug L.A."/>
            <person name="Sharon I."/>
            <person name="Castelle C.J."/>
            <person name="Probst A.J."/>
            <person name="Thomas B.C."/>
            <person name="Singh A."/>
            <person name="Wilkins M.J."/>
            <person name="Karaoz U."/>
            <person name="Brodie E.L."/>
            <person name="Williams K.H."/>
            <person name="Hubbard S.S."/>
            <person name="Banfield J.F."/>
        </authorList>
    </citation>
    <scope>NUCLEOTIDE SEQUENCE [LARGE SCALE GENOMIC DNA]</scope>
</reference>
<dbReference type="Pfam" id="PF07992">
    <property type="entry name" value="Pyr_redox_2"/>
    <property type="match status" value="1"/>
</dbReference>
<keyword evidence="4" id="KW-0274">FAD</keyword>
<evidence type="ECO:0000256" key="4">
    <source>
        <dbReference type="ARBA" id="ARBA00022827"/>
    </source>
</evidence>
<dbReference type="PANTHER" id="PTHR42913">
    <property type="entry name" value="APOPTOSIS-INDUCING FACTOR 1"/>
    <property type="match status" value="1"/>
</dbReference>
<evidence type="ECO:0000256" key="3">
    <source>
        <dbReference type="ARBA" id="ARBA00022630"/>
    </source>
</evidence>
<gene>
    <name evidence="7" type="ORF">A3C61_01650</name>
</gene>
<dbReference type="PRINTS" id="PR00411">
    <property type="entry name" value="PNDRDTASEI"/>
</dbReference>
<protein>
    <recommendedName>
        <fullName evidence="6">FAD/NAD(P)-binding domain-containing protein</fullName>
    </recommendedName>
</protein>
<dbReference type="PANTHER" id="PTHR42913:SF3">
    <property type="entry name" value="64 KDA MITOCHONDRIAL NADH DEHYDROGENASE (EUROFUNG)"/>
    <property type="match status" value="1"/>
</dbReference>
<dbReference type="GO" id="GO:0003955">
    <property type="term" value="F:NAD(P)H dehydrogenase (quinone) activity"/>
    <property type="evidence" value="ECO:0007669"/>
    <property type="project" value="TreeGrafter"/>
</dbReference>
<dbReference type="InterPro" id="IPR036188">
    <property type="entry name" value="FAD/NAD-bd_sf"/>
</dbReference>
<dbReference type="AlphaFoldDB" id="A0A1F8F900"/>
<comment type="caution">
    <text evidence="7">The sequence shown here is derived from an EMBL/GenBank/DDBJ whole genome shotgun (WGS) entry which is preliminary data.</text>
</comment>
<organism evidence="7 8">
    <name type="scientific">Candidatus Yanofskybacteria bacterium RIFCSPHIGHO2_02_FULL_39_10</name>
    <dbReference type="NCBI Taxonomy" id="1802674"/>
    <lineage>
        <taxon>Bacteria</taxon>
        <taxon>Candidatus Yanofskyibacteriota</taxon>
    </lineage>
</organism>
<keyword evidence="5" id="KW-0560">Oxidoreductase</keyword>
<keyword evidence="3" id="KW-0285">Flavoprotein</keyword>
<evidence type="ECO:0000256" key="1">
    <source>
        <dbReference type="ARBA" id="ARBA00001974"/>
    </source>
</evidence>
<evidence type="ECO:0000313" key="8">
    <source>
        <dbReference type="Proteomes" id="UP000178908"/>
    </source>
</evidence>
<dbReference type="SUPFAM" id="SSF51905">
    <property type="entry name" value="FAD/NAD(P)-binding domain"/>
    <property type="match status" value="1"/>
</dbReference>
<proteinExistence type="inferred from homology"/>
<dbReference type="GO" id="GO:0019646">
    <property type="term" value="P:aerobic electron transport chain"/>
    <property type="evidence" value="ECO:0007669"/>
    <property type="project" value="TreeGrafter"/>
</dbReference>
<evidence type="ECO:0000256" key="2">
    <source>
        <dbReference type="ARBA" id="ARBA00005272"/>
    </source>
</evidence>
<comment type="similarity">
    <text evidence="2">Belongs to the NADH dehydrogenase family.</text>
</comment>
<dbReference type="Proteomes" id="UP000178908">
    <property type="component" value="Unassembled WGS sequence"/>
</dbReference>
<dbReference type="InterPro" id="IPR051169">
    <property type="entry name" value="NADH-Q_oxidoreductase"/>
</dbReference>
<dbReference type="InterPro" id="IPR023753">
    <property type="entry name" value="FAD/NAD-binding_dom"/>
</dbReference>